<dbReference type="AlphaFoldDB" id="X1NUM4"/>
<proteinExistence type="predicted"/>
<protein>
    <submittedName>
        <fullName evidence="1">Uncharacterized protein</fullName>
    </submittedName>
</protein>
<name>X1NUM4_9ZZZZ</name>
<accession>X1NUM4</accession>
<gene>
    <name evidence="1" type="ORF">S06H3_28663</name>
</gene>
<comment type="caution">
    <text evidence="1">The sequence shown here is derived from an EMBL/GenBank/DDBJ whole genome shotgun (WGS) entry which is preliminary data.</text>
</comment>
<sequence length="51" mass="5813">MPPAGISNSSFSTGFTQLDKMELPQKVWTECYRCSKFPNCDEVALIYHLEV</sequence>
<reference evidence="1" key="1">
    <citation type="journal article" date="2014" name="Front. Microbiol.">
        <title>High frequency of phylogenetically diverse reductive dehalogenase-homologous genes in deep subseafloor sedimentary metagenomes.</title>
        <authorList>
            <person name="Kawai M."/>
            <person name="Futagami T."/>
            <person name="Toyoda A."/>
            <person name="Takaki Y."/>
            <person name="Nishi S."/>
            <person name="Hori S."/>
            <person name="Arai W."/>
            <person name="Tsubouchi T."/>
            <person name="Morono Y."/>
            <person name="Uchiyama I."/>
            <person name="Ito T."/>
            <person name="Fujiyama A."/>
            <person name="Inagaki F."/>
            <person name="Takami H."/>
        </authorList>
    </citation>
    <scope>NUCLEOTIDE SEQUENCE</scope>
    <source>
        <strain evidence="1">Expedition CK06-06</strain>
    </source>
</reference>
<evidence type="ECO:0000313" key="1">
    <source>
        <dbReference type="EMBL" id="GAI30455.1"/>
    </source>
</evidence>
<organism evidence="1">
    <name type="scientific">marine sediment metagenome</name>
    <dbReference type="NCBI Taxonomy" id="412755"/>
    <lineage>
        <taxon>unclassified sequences</taxon>
        <taxon>metagenomes</taxon>
        <taxon>ecological metagenomes</taxon>
    </lineage>
</organism>
<dbReference type="EMBL" id="BARV01016744">
    <property type="protein sequence ID" value="GAI30455.1"/>
    <property type="molecule type" value="Genomic_DNA"/>
</dbReference>